<keyword evidence="2 4" id="KW-0560">Oxidoreductase</keyword>
<feature type="domain" description="Aldehyde dehydrogenase" evidence="7">
    <location>
        <begin position="9"/>
        <end position="433"/>
    </location>
</feature>
<dbReference type="PROSITE" id="PS00687">
    <property type="entry name" value="ALDEHYDE_DEHYDR_GLU"/>
    <property type="match status" value="1"/>
</dbReference>
<dbReference type="InterPro" id="IPR015590">
    <property type="entry name" value="Aldehyde_DH_dom"/>
</dbReference>
<evidence type="ECO:0000313" key="9">
    <source>
        <dbReference type="Proteomes" id="UP001156836"/>
    </source>
</evidence>
<keyword evidence="3" id="KW-0520">NAD</keyword>
<dbReference type="PANTHER" id="PTHR43570:SF20">
    <property type="entry name" value="ALDEHYDE DEHYDROGENASE ALDX-RELATED"/>
    <property type="match status" value="1"/>
</dbReference>
<dbReference type="Gene3D" id="3.40.309.10">
    <property type="entry name" value="Aldehyde Dehydrogenase, Chain A, domain 2"/>
    <property type="match status" value="1"/>
</dbReference>
<evidence type="ECO:0000256" key="5">
    <source>
        <dbReference type="PROSITE-ProRule" id="PRU10007"/>
    </source>
</evidence>
<dbReference type="SUPFAM" id="SSF53720">
    <property type="entry name" value="ALDH-like"/>
    <property type="match status" value="1"/>
</dbReference>
<dbReference type="EMBL" id="BSOZ01000002">
    <property type="protein sequence ID" value="GLS03080.1"/>
    <property type="molecule type" value="Genomic_DNA"/>
</dbReference>
<dbReference type="Gene3D" id="3.40.605.10">
    <property type="entry name" value="Aldehyde Dehydrogenase, Chain A, domain 1"/>
    <property type="match status" value="1"/>
</dbReference>
<evidence type="ECO:0000256" key="2">
    <source>
        <dbReference type="ARBA" id="ARBA00023002"/>
    </source>
</evidence>
<feature type="active site" evidence="5">
    <location>
        <position position="211"/>
    </location>
</feature>
<evidence type="ECO:0000259" key="7">
    <source>
        <dbReference type="Pfam" id="PF00171"/>
    </source>
</evidence>
<organism evidence="8 9">
    <name type="scientific">Chitiniphilus shinanonensis</name>
    <dbReference type="NCBI Taxonomy" id="553088"/>
    <lineage>
        <taxon>Bacteria</taxon>
        <taxon>Pseudomonadati</taxon>
        <taxon>Pseudomonadota</taxon>
        <taxon>Betaproteobacteria</taxon>
        <taxon>Neisseriales</taxon>
        <taxon>Chitinibacteraceae</taxon>
        <taxon>Chitiniphilus</taxon>
    </lineage>
</organism>
<dbReference type="InterPro" id="IPR016161">
    <property type="entry name" value="Ald_DH/histidinol_DH"/>
</dbReference>
<comment type="similarity">
    <text evidence="1 4 6">Belongs to the aldehyde dehydrogenase family.</text>
</comment>
<gene>
    <name evidence="8" type="primary">calB</name>
    <name evidence="8" type="ORF">GCM10007860_02230</name>
</gene>
<dbReference type="Proteomes" id="UP001156836">
    <property type="component" value="Unassembled WGS sequence"/>
</dbReference>
<dbReference type="PIRSF" id="PIRSF036492">
    <property type="entry name" value="ALDH"/>
    <property type="match status" value="1"/>
</dbReference>
<dbReference type="Pfam" id="PF00171">
    <property type="entry name" value="Aldedh"/>
    <property type="match status" value="1"/>
</dbReference>
<comment type="caution">
    <text evidence="8">The sequence shown here is derived from an EMBL/GenBank/DDBJ whole genome shotgun (WGS) entry which is preliminary data.</text>
</comment>
<proteinExistence type="inferred from homology"/>
<dbReference type="InterPro" id="IPR029510">
    <property type="entry name" value="Ald_DH_CS_GLU"/>
</dbReference>
<evidence type="ECO:0000313" key="8">
    <source>
        <dbReference type="EMBL" id="GLS03080.1"/>
    </source>
</evidence>
<dbReference type="PROSITE" id="PS00070">
    <property type="entry name" value="ALDEHYDE_DEHYDR_CYS"/>
    <property type="match status" value="1"/>
</dbReference>
<protein>
    <recommendedName>
        <fullName evidence="4">Aldehyde dehydrogenase</fullName>
    </recommendedName>
</protein>
<evidence type="ECO:0000256" key="3">
    <source>
        <dbReference type="ARBA" id="ARBA00023027"/>
    </source>
</evidence>
<dbReference type="InterPro" id="IPR016160">
    <property type="entry name" value="Ald_DH_CS_CYS"/>
</dbReference>
<dbReference type="InterPro" id="IPR012394">
    <property type="entry name" value="Aldehyde_DH_NAD(P)"/>
</dbReference>
<dbReference type="PANTHER" id="PTHR43570">
    <property type="entry name" value="ALDEHYDE DEHYDROGENASE"/>
    <property type="match status" value="1"/>
</dbReference>
<accession>A0ABQ6BPH7</accession>
<reference evidence="9" key="1">
    <citation type="journal article" date="2019" name="Int. J. Syst. Evol. Microbiol.">
        <title>The Global Catalogue of Microorganisms (GCM) 10K type strain sequencing project: providing services to taxonomists for standard genome sequencing and annotation.</title>
        <authorList>
            <consortium name="The Broad Institute Genomics Platform"/>
            <consortium name="The Broad Institute Genome Sequencing Center for Infectious Disease"/>
            <person name="Wu L."/>
            <person name="Ma J."/>
        </authorList>
    </citation>
    <scope>NUCLEOTIDE SEQUENCE [LARGE SCALE GENOMIC DNA]</scope>
    <source>
        <strain evidence="9">NBRC 104970</strain>
    </source>
</reference>
<evidence type="ECO:0000256" key="1">
    <source>
        <dbReference type="ARBA" id="ARBA00009986"/>
    </source>
</evidence>
<keyword evidence="9" id="KW-1185">Reference proteome</keyword>
<name>A0ABQ6BPH7_9NEIS</name>
<dbReference type="RefSeq" id="WP_018748304.1">
    <property type="nucleotide sequence ID" value="NZ_BSOZ01000002.1"/>
</dbReference>
<evidence type="ECO:0000256" key="6">
    <source>
        <dbReference type="RuleBase" id="RU003345"/>
    </source>
</evidence>
<dbReference type="InterPro" id="IPR016162">
    <property type="entry name" value="Ald_DH_N"/>
</dbReference>
<dbReference type="InterPro" id="IPR016163">
    <property type="entry name" value="Ald_DH_C"/>
</dbReference>
<evidence type="ECO:0000256" key="4">
    <source>
        <dbReference type="PIRNR" id="PIRNR036492"/>
    </source>
</evidence>
<sequence length="464" mass="50875">MATLEALWRAQRAACLEHGASTGQQRREALARLAQAVRDDQELLVAAVAHDFGCRPAEETRLLELLPLLDAIRHARRHLRRWMRPRRAATNWQFLPSKARVLYQPLGVVGIIGAWNYPILLTLSPLVDALAAGNRVMLKPSELAPATAAALAALIARTFPPEQVTVVQGDAEVAAAFSALPFDHLLFTGSSRVARQVLHAAADRLTPVTLELGGKSPALVHASFALDQAADRICTAKFWNAGQTCVAPDHVWVPTALLPLFAECAVTAIRRRWPQGVDQADYTHLINNAAATRQRELLDDALAHGARALWPVGEWGEGRALPPVLLLGCTTGMRVMQEEIFGPILPLCGYDELDQALTQLAAPPHPLALYYFDRDRTRVEAVLARTRSGGVTVNDCLFHLAQHDLPFGGVGASGMGAYHGEAGFRRFSHARAVLWQSEATARLLGLFKPPYRRLGRRLVDWLLR</sequence>